<dbReference type="SUPFAM" id="SSF46565">
    <property type="entry name" value="Chaperone J-domain"/>
    <property type="match status" value="1"/>
</dbReference>
<dbReference type="Pfam" id="PF00226">
    <property type="entry name" value="DnaJ"/>
    <property type="match status" value="1"/>
</dbReference>
<sequence length="323" mass="34734">MDRFRKAAFVTPLSHYEILGVPTNATERQIKAAYRKAARATHPDHGGDAAHFREVTLAFEVLSDPRARLEYDRSYGSAGQPRTAGGTACAGSGSYAAGPAFTTRTGQPGARAAATGPAVYVPSYDSVEASATVPLSLARQQIHGVPRKRGIFGASSRLQREARAVARLSQQILADMPSARLGNGLHAPGEHGYIDHALLAGYRLALVGSMLLPRGIFRWDGRTLHKDGRVVEPPRLAPAVRRMQDLFPELNVQGWTVIHSPDGNVHEPVIDYARGYDPGGQSLVPVVNAARLVRELKQFLSSGPAPDTVHVPSLARLLGGMHR</sequence>
<dbReference type="PROSITE" id="PS00636">
    <property type="entry name" value="DNAJ_1"/>
    <property type="match status" value="1"/>
</dbReference>
<evidence type="ECO:0000313" key="3">
    <source>
        <dbReference type="Proteomes" id="UP000523795"/>
    </source>
</evidence>
<feature type="domain" description="J" evidence="1">
    <location>
        <begin position="14"/>
        <end position="75"/>
    </location>
</feature>
<dbReference type="EMBL" id="JAAZSR010000066">
    <property type="protein sequence ID" value="NKX50157.1"/>
    <property type="molecule type" value="Genomic_DNA"/>
</dbReference>
<dbReference type="Gene3D" id="1.10.287.110">
    <property type="entry name" value="DnaJ domain"/>
    <property type="match status" value="1"/>
</dbReference>
<dbReference type="InterPro" id="IPR036869">
    <property type="entry name" value="J_dom_sf"/>
</dbReference>
<protein>
    <submittedName>
        <fullName evidence="2">DnaJ domain-containing protein</fullName>
    </submittedName>
</protein>
<dbReference type="InterPro" id="IPR001623">
    <property type="entry name" value="DnaJ_domain"/>
</dbReference>
<dbReference type="PRINTS" id="PR00625">
    <property type="entry name" value="JDOMAIN"/>
</dbReference>
<accession>A0ABX1JLH3</accession>
<dbReference type="Proteomes" id="UP000523795">
    <property type="component" value="Unassembled WGS sequence"/>
</dbReference>
<keyword evidence="3" id="KW-1185">Reference proteome</keyword>
<evidence type="ECO:0000259" key="1">
    <source>
        <dbReference type="PROSITE" id="PS50076"/>
    </source>
</evidence>
<evidence type="ECO:0000313" key="2">
    <source>
        <dbReference type="EMBL" id="NKX50157.1"/>
    </source>
</evidence>
<organism evidence="2 3">
    <name type="scientific">Arthrobacter deserti</name>
    <dbReference type="NCBI Taxonomy" id="1742687"/>
    <lineage>
        <taxon>Bacteria</taxon>
        <taxon>Bacillati</taxon>
        <taxon>Actinomycetota</taxon>
        <taxon>Actinomycetes</taxon>
        <taxon>Micrococcales</taxon>
        <taxon>Micrococcaceae</taxon>
        <taxon>Arthrobacter</taxon>
    </lineage>
</organism>
<dbReference type="InterPro" id="IPR050817">
    <property type="entry name" value="DjlA_DnaK_co-chaperone"/>
</dbReference>
<gene>
    <name evidence="2" type="ORF">HER39_06155</name>
</gene>
<comment type="caution">
    <text evidence="2">The sequence shown here is derived from an EMBL/GenBank/DDBJ whole genome shotgun (WGS) entry which is preliminary data.</text>
</comment>
<name>A0ABX1JLH3_9MICC</name>
<dbReference type="PROSITE" id="PS50076">
    <property type="entry name" value="DNAJ_2"/>
    <property type="match status" value="1"/>
</dbReference>
<proteinExistence type="predicted"/>
<dbReference type="SMART" id="SM00271">
    <property type="entry name" value="DnaJ"/>
    <property type="match status" value="1"/>
</dbReference>
<dbReference type="InterPro" id="IPR018253">
    <property type="entry name" value="DnaJ_domain_CS"/>
</dbReference>
<dbReference type="PANTHER" id="PTHR24074">
    <property type="entry name" value="CO-CHAPERONE PROTEIN DJLA"/>
    <property type="match status" value="1"/>
</dbReference>
<dbReference type="CDD" id="cd06257">
    <property type="entry name" value="DnaJ"/>
    <property type="match status" value="1"/>
</dbReference>
<reference evidence="2 3" key="1">
    <citation type="submission" date="2020-04" db="EMBL/GenBank/DDBJ databases">
        <authorList>
            <person name="Liu S."/>
        </authorList>
    </citation>
    <scope>NUCLEOTIDE SEQUENCE [LARGE SCALE GENOMIC DNA]</scope>
    <source>
        <strain evidence="2 3">CGMCC 1.15091</strain>
    </source>
</reference>